<protein>
    <submittedName>
        <fullName evidence="2">Peptidyl-tRNA hydrolase</fullName>
    </submittedName>
</protein>
<keyword evidence="3" id="KW-1185">Reference proteome</keyword>
<accession>A0AAE1LPJ7</accession>
<name>A0AAE1LPJ7_9NEOP</name>
<dbReference type="Proteomes" id="UP001219518">
    <property type="component" value="Unassembled WGS sequence"/>
</dbReference>
<evidence type="ECO:0000313" key="3">
    <source>
        <dbReference type="Proteomes" id="UP001219518"/>
    </source>
</evidence>
<dbReference type="GO" id="GO:0016787">
    <property type="term" value="F:hydrolase activity"/>
    <property type="evidence" value="ECO:0007669"/>
    <property type="project" value="UniProtKB-KW"/>
</dbReference>
<comment type="caution">
    <text evidence="2">The sequence shown here is derived from an EMBL/GenBank/DDBJ whole genome shotgun (WGS) entry which is preliminary data.</text>
</comment>
<evidence type="ECO:0000313" key="2">
    <source>
        <dbReference type="EMBL" id="KAK3927303.1"/>
    </source>
</evidence>
<reference evidence="2" key="2">
    <citation type="journal article" date="2023" name="BMC Genomics">
        <title>Pest status, molecular evolution, and epigenetic factors derived from the genome assembly of Frankliniella fusca, a thysanopteran phytovirus vector.</title>
        <authorList>
            <person name="Catto M.A."/>
            <person name="Labadie P.E."/>
            <person name="Jacobson A.L."/>
            <person name="Kennedy G.G."/>
            <person name="Srinivasan R."/>
            <person name="Hunt B.G."/>
        </authorList>
    </citation>
    <scope>NUCLEOTIDE SEQUENCE</scope>
    <source>
        <strain evidence="2">PL_HMW_Pooled</strain>
    </source>
</reference>
<reference evidence="2" key="1">
    <citation type="submission" date="2021-07" db="EMBL/GenBank/DDBJ databases">
        <authorList>
            <person name="Catto M.A."/>
            <person name="Jacobson A."/>
            <person name="Kennedy G."/>
            <person name="Labadie P."/>
            <person name="Hunt B.G."/>
            <person name="Srinivasan R."/>
        </authorList>
    </citation>
    <scope>NUCLEOTIDE SEQUENCE</scope>
    <source>
        <strain evidence="2">PL_HMW_Pooled</strain>
        <tissue evidence="2">Head</tissue>
    </source>
</reference>
<evidence type="ECO:0000256" key="1">
    <source>
        <dbReference type="SAM" id="MobiDB-lite"/>
    </source>
</evidence>
<organism evidence="2 3">
    <name type="scientific">Frankliniella fusca</name>
    <dbReference type="NCBI Taxonomy" id="407009"/>
    <lineage>
        <taxon>Eukaryota</taxon>
        <taxon>Metazoa</taxon>
        <taxon>Ecdysozoa</taxon>
        <taxon>Arthropoda</taxon>
        <taxon>Hexapoda</taxon>
        <taxon>Insecta</taxon>
        <taxon>Pterygota</taxon>
        <taxon>Neoptera</taxon>
        <taxon>Paraneoptera</taxon>
        <taxon>Thysanoptera</taxon>
        <taxon>Terebrantia</taxon>
        <taxon>Thripoidea</taxon>
        <taxon>Thripidae</taxon>
        <taxon>Frankliniella</taxon>
    </lineage>
</organism>
<gene>
    <name evidence="2" type="ORF">KUF71_015587</name>
</gene>
<dbReference type="AlphaFoldDB" id="A0AAE1LPJ7"/>
<dbReference type="EMBL" id="JAHWGI010001285">
    <property type="protein sequence ID" value="KAK3927303.1"/>
    <property type="molecule type" value="Genomic_DNA"/>
</dbReference>
<sequence>MSESDYAHECARAELLGLPKPDKDSIPPRPVASEDEELDVTMAEGDQAKVAAEETADLQDEQMKGLKGLDEVHNILSITQKKLNNLKCGIGNVGSSFSSSLSGSLSGVTGFIKQRVGIGEGGASGSDIPEAEEGNVESDALPTAVDKLDASSDRAETAEMRMAAQNKQMRQMLNK</sequence>
<keyword evidence="2" id="KW-0378">Hydrolase</keyword>
<proteinExistence type="predicted"/>
<feature type="region of interest" description="Disordered" evidence="1">
    <location>
        <begin position="121"/>
        <end position="157"/>
    </location>
</feature>
<feature type="compositionally biased region" description="Basic and acidic residues" evidence="1">
    <location>
        <begin position="146"/>
        <end position="157"/>
    </location>
</feature>